<organism evidence="1 2">
    <name type="scientific">Diphasiastrum complanatum</name>
    <name type="common">Issler's clubmoss</name>
    <name type="synonym">Lycopodium complanatum</name>
    <dbReference type="NCBI Taxonomy" id="34168"/>
    <lineage>
        <taxon>Eukaryota</taxon>
        <taxon>Viridiplantae</taxon>
        <taxon>Streptophyta</taxon>
        <taxon>Embryophyta</taxon>
        <taxon>Tracheophyta</taxon>
        <taxon>Lycopodiopsida</taxon>
        <taxon>Lycopodiales</taxon>
        <taxon>Lycopodiaceae</taxon>
        <taxon>Lycopodioideae</taxon>
        <taxon>Diphasiastrum</taxon>
    </lineage>
</organism>
<sequence length="279" mass="31893">METSSSCCDANQSSSDQDISPQSTGLCRDSRGVVQKPLKAGWTSKEDELLRRAVFRFKARNWKKIASFVSGRTDVQCLHRWQKVLNPNLVKGYWTKEEDERLKELVDLFGIKRWAAIARCLPGRIGKQCRERWCNHLDPNIKKEAWSTEEEAILLSAHKKYGNKWAAIAKLLPGRSENSVKNHWNSTFRRTQRLKNPERNPSKPSLGATASSAACAAAYSNSSTKDLQQEEADNIFMECDKINPEIEDYIVEENFWTEDEAAWTLDPNLIERTNTTVIL</sequence>
<gene>
    <name evidence="1" type="ORF">O6H91_02G108800</name>
</gene>
<dbReference type="EMBL" id="CM055093">
    <property type="protein sequence ID" value="KAJ7566564.1"/>
    <property type="molecule type" value="Genomic_DNA"/>
</dbReference>
<protein>
    <submittedName>
        <fullName evidence="1">Uncharacterized protein</fullName>
    </submittedName>
</protein>
<name>A0ACC2EIX1_DIPCM</name>
<accession>A0ACC2EIX1</accession>
<dbReference type="Proteomes" id="UP001162992">
    <property type="component" value="Chromosome 2"/>
</dbReference>
<keyword evidence="2" id="KW-1185">Reference proteome</keyword>
<proteinExistence type="predicted"/>
<comment type="caution">
    <text evidence="1">The sequence shown here is derived from an EMBL/GenBank/DDBJ whole genome shotgun (WGS) entry which is preliminary data.</text>
</comment>
<evidence type="ECO:0000313" key="1">
    <source>
        <dbReference type="EMBL" id="KAJ7566564.1"/>
    </source>
</evidence>
<evidence type="ECO:0000313" key="2">
    <source>
        <dbReference type="Proteomes" id="UP001162992"/>
    </source>
</evidence>
<reference evidence="2" key="1">
    <citation type="journal article" date="2024" name="Proc. Natl. Acad. Sci. U.S.A.">
        <title>Extraordinary preservation of gene collinearity over three hundred million years revealed in homosporous lycophytes.</title>
        <authorList>
            <person name="Li C."/>
            <person name="Wickell D."/>
            <person name="Kuo L.Y."/>
            <person name="Chen X."/>
            <person name="Nie B."/>
            <person name="Liao X."/>
            <person name="Peng D."/>
            <person name="Ji J."/>
            <person name="Jenkins J."/>
            <person name="Williams M."/>
            <person name="Shu S."/>
            <person name="Plott C."/>
            <person name="Barry K."/>
            <person name="Rajasekar S."/>
            <person name="Grimwood J."/>
            <person name="Han X."/>
            <person name="Sun S."/>
            <person name="Hou Z."/>
            <person name="He W."/>
            <person name="Dai G."/>
            <person name="Sun C."/>
            <person name="Schmutz J."/>
            <person name="Leebens-Mack J.H."/>
            <person name="Li F.W."/>
            <person name="Wang L."/>
        </authorList>
    </citation>
    <scope>NUCLEOTIDE SEQUENCE [LARGE SCALE GENOMIC DNA]</scope>
    <source>
        <strain evidence="2">cv. PW_Plant_1</strain>
    </source>
</reference>